<dbReference type="InterPro" id="IPR029056">
    <property type="entry name" value="Ribokinase-like"/>
</dbReference>
<keyword evidence="9 18" id="KW-0630">Potassium</keyword>
<comment type="caution">
    <text evidence="20">The sequence shown here is derived from an EMBL/GenBank/DDBJ whole genome shotgun (WGS) entry which is preliminary data.</text>
</comment>
<keyword evidence="10 17" id="KW-0520">NAD</keyword>
<dbReference type="GO" id="GO:0005524">
    <property type="term" value="F:ATP binding"/>
    <property type="evidence" value="ECO:0007669"/>
    <property type="project" value="UniProtKB-UniRule"/>
</dbReference>
<feature type="binding site" evidence="18">
    <location>
        <position position="57"/>
    </location>
    <ligand>
        <name>K(+)</name>
        <dbReference type="ChEBI" id="CHEBI:29103"/>
    </ligand>
</feature>
<comment type="catalytic activity">
    <reaction evidence="2 18 19">
        <text>(6R)-NADPHX = (6S)-NADPHX</text>
        <dbReference type="Rhea" id="RHEA:32227"/>
        <dbReference type="ChEBI" id="CHEBI:64076"/>
        <dbReference type="ChEBI" id="CHEBI:64077"/>
        <dbReference type="EC" id="5.1.99.6"/>
    </reaction>
</comment>
<comment type="catalytic activity">
    <reaction evidence="15 17 19">
        <text>(6S)-NADHX + ADP = AMP + phosphate + NADH + H(+)</text>
        <dbReference type="Rhea" id="RHEA:32223"/>
        <dbReference type="ChEBI" id="CHEBI:15378"/>
        <dbReference type="ChEBI" id="CHEBI:43474"/>
        <dbReference type="ChEBI" id="CHEBI:57945"/>
        <dbReference type="ChEBI" id="CHEBI:64074"/>
        <dbReference type="ChEBI" id="CHEBI:456215"/>
        <dbReference type="ChEBI" id="CHEBI:456216"/>
        <dbReference type="EC" id="4.2.1.136"/>
    </reaction>
</comment>
<evidence type="ECO:0000256" key="14">
    <source>
        <dbReference type="ARBA" id="ARBA00025153"/>
    </source>
</evidence>
<keyword evidence="11 18" id="KW-0413">Isomerase</keyword>
<feature type="binding site" evidence="17">
    <location>
        <position position="294"/>
    </location>
    <ligand>
        <name>(6S)-NADPHX</name>
        <dbReference type="ChEBI" id="CHEBI:64076"/>
    </ligand>
</feature>
<dbReference type="GO" id="GO:0052855">
    <property type="term" value="F:ADP-dependent NAD(P)H-hydrate dehydratase activity"/>
    <property type="evidence" value="ECO:0007669"/>
    <property type="project" value="UniProtKB-UniRule"/>
</dbReference>
<accession>A0A6M8NEP8</accession>
<dbReference type="EC" id="5.1.99.6" evidence="19"/>
<dbReference type="PIRSF" id="PIRSF017184">
    <property type="entry name" value="Nnr"/>
    <property type="match status" value="1"/>
</dbReference>
<dbReference type="Proteomes" id="UP000290378">
    <property type="component" value="Unassembled WGS sequence"/>
</dbReference>
<comment type="subunit">
    <text evidence="17">Homotetramer.</text>
</comment>
<comment type="caution">
    <text evidence="17">Lacks conserved residue(s) required for the propagation of feature annotation.</text>
</comment>
<evidence type="ECO:0000256" key="17">
    <source>
        <dbReference type="HAMAP-Rule" id="MF_01965"/>
    </source>
</evidence>
<dbReference type="InterPro" id="IPR017953">
    <property type="entry name" value="Carbohydrate_kinase_pred_CS"/>
</dbReference>
<evidence type="ECO:0000313" key="21">
    <source>
        <dbReference type="Proteomes" id="UP000290378"/>
    </source>
</evidence>
<dbReference type="InterPro" id="IPR004443">
    <property type="entry name" value="YjeF_N_dom"/>
</dbReference>
<evidence type="ECO:0000256" key="2">
    <source>
        <dbReference type="ARBA" id="ARBA00000909"/>
    </source>
</evidence>
<feature type="binding site" evidence="18">
    <location>
        <position position="152"/>
    </location>
    <ligand>
        <name>K(+)</name>
        <dbReference type="ChEBI" id="CHEBI:29103"/>
    </ligand>
</feature>
<feature type="binding site" evidence="17">
    <location>
        <position position="410"/>
    </location>
    <ligand>
        <name>AMP</name>
        <dbReference type="ChEBI" id="CHEBI:456215"/>
    </ligand>
</feature>
<dbReference type="InterPro" id="IPR030677">
    <property type="entry name" value="Nnr"/>
</dbReference>
<dbReference type="EMBL" id="NXII01000006">
    <property type="protein sequence ID" value="RXI41701.1"/>
    <property type="molecule type" value="Genomic_DNA"/>
</dbReference>
<dbReference type="PROSITE" id="PS01050">
    <property type="entry name" value="YJEF_C_2"/>
    <property type="match status" value="1"/>
</dbReference>
<comment type="similarity">
    <text evidence="18">Belongs to the NnrE/AIBP family.</text>
</comment>
<dbReference type="CDD" id="cd01171">
    <property type="entry name" value="YXKO-related"/>
    <property type="match status" value="1"/>
</dbReference>
<dbReference type="NCBIfam" id="TIGR00196">
    <property type="entry name" value="yjeF_cterm"/>
    <property type="match status" value="1"/>
</dbReference>
<comment type="function">
    <text evidence="17">Catalyzes the dehydration of the S-form of NAD(P)HX at the expense of ADP, which is converted to AMP. Together with NAD(P)HX epimerase, which catalyzes the epimerization of the S- and R-forms, the enzyme allows the repair of both epimers of NAD(P)HX, a damaged form of NAD(P)H that is a result of enzymatic or heat-dependent hydration.</text>
</comment>
<keyword evidence="21" id="KW-1185">Reference proteome</keyword>
<keyword evidence="7 17" id="KW-0067">ATP-binding</keyword>
<dbReference type="RefSeq" id="WP_129013364.1">
    <property type="nucleotide sequence ID" value="NZ_CBCSEI010000007.1"/>
</dbReference>
<dbReference type="HAMAP" id="MF_01965">
    <property type="entry name" value="NADHX_dehydratase"/>
    <property type="match status" value="1"/>
</dbReference>
<dbReference type="PROSITE" id="PS51383">
    <property type="entry name" value="YJEF_C_3"/>
    <property type="match status" value="1"/>
</dbReference>
<evidence type="ECO:0000256" key="18">
    <source>
        <dbReference type="HAMAP-Rule" id="MF_01966"/>
    </source>
</evidence>
<dbReference type="GO" id="GO:0052856">
    <property type="term" value="F:NAD(P)HX epimerase activity"/>
    <property type="evidence" value="ECO:0007669"/>
    <property type="project" value="UniProtKB-UniRule"/>
</dbReference>
<feature type="binding site" evidence="18">
    <location>
        <position position="113"/>
    </location>
    <ligand>
        <name>K(+)</name>
        <dbReference type="ChEBI" id="CHEBI:29103"/>
    </ligand>
</feature>
<evidence type="ECO:0000256" key="19">
    <source>
        <dbReference type="PIRNR" id="PIRNR017184"/>
    </source>
</evidence>
<dbReference type="EC" id="4.2.1.136" evidence="19"/>
<comment type="catalytic activity">
    <reaction evidence="16 17 19">
        <text>(6S)-NADPHX + ADP = AMP + phosphate + NADPH + H(+)</text>
        <dbReference type="Rhea" id="RHEA:32235"/>
        <dbReference type="ChEBI" id="CHEBI:15378"/>
        <dbReference type="ChEBI" id="CHEBI:43474"/>
        <dbReference type="ChEBI" id="CHEBI:57783"/>
        <dbReference type="ChEBI" id="CHEBI:64076"/>
        <dbReference type="ChEBI" id="CHEBI:456215"/>
        <dbReference type="ChEBI" id="CHEBI:456216"/>
        <dbReference type="EC" id="4.2.1.136"/>
    </reaction>
</comment>
<evidence type="ECO:0000313" key="20">
    <source>
        <dbReference type="EMBL" id="RXI41701.1"/>
    </source>
</evidence>
<feature type="binding site" evidence="17">
    <location>
        <position position="338"/>
    </location>
    <ligand>
        <name>(6S)-NADPHX</name>
        <dbReference type="ChEBI" id="CHEBI:64076"/>
    </ligand>
</feature>
<dbReference type="PANTHER" id="PTHR12592:SF0">
    <property type="entry name" value="ATP-DEPENDENT (S)-NAD(P)H-HYDRATE DEHYDRATASE"/>
    <property type="match status" value="1"/>
</dbReference>
<dbReference type="InterPro" id="IPR000631">
    <property type="entry name" value="CARKD"/>
</dbReference>
<evidence type="ECO:0000256" key="3">
    <source>
        <dbReference type="ARBA" id="ARBA00006001"/>
    </source>
</evidence>
<evidence type="ECO:0000256" key="9">
    <source>
        <dbReference type="ARBA" id="ARBA00022958"/>
    </source>
</evidence>
<evidence type="ECO:0000256" key="7">
    <source>
        <dbReference type="ARBA" id="ARBA00022840"/>
    </source>
</evidence>
<dbReference type="HAMAP" id="MF_01966">
    <property type="entry name" value="NADHX_epimerase"/>
    <property type="match status" value="1"/>
</dbReference>
<comment type="cofactor">
    <cofactor evidence="17">
        <name>Mg(2+)</name>
        <dbReference type="ChEBI" id="CHEBI:18420"/>
    </cofactor>
</comment>
<comment type="function">
    <text evidence="18">Catalyzes the epimerization of the S- and R-forms of NAD(P)HX, a damaged form of NAD(P)H that is a result of enzymatic or heat-dependent hydration. This is a prerequisite for the S-specific NAD(P)H-hydrate dehydratase to allow the repair of both epimers of NAD(P)HX.</text>
</comment>
<keyword evidence="8 17" id="KW-0521">NADP</keyword>
<feature type="binding site" evidence="18">
    <location>
        <begin position="56"/>
        <end position="60"/>
    </location>
    <ligand>
        <name>(6S)-NADPHX</name>
        <dbReference type="ChEBI" id="CHEBI:64076"/>
    </ligand>
</feature>
<sequence>MQKIFDEVTSLDKRCYEEFFLTEDILMEHASNSIALYINQNLSDKKSILIVCGSGNNGADGIALARLLYSKFEVNLYLANEPKSYMAQQQFKRIKALNIKIIDKVFEADIIVDCLFGTGLNKPLDEKSINLINTLNSYNSFSTFKLACDIPSGINNLGQIKNVAFEADVTITMGALKTSLFSDVAKDYVGEIIVANLGVQREIYEVESNKFLLDESDMKLPFRNKKNSHKGSYGHLNVVAGCKKGAGIIAAKAAFGFGAGLVSVVCHENLDLPYHIMQTHFISENCSAIAIGMGLGKYETDEIRKILNKPIPKIIDADLFHDKLICEVLDQEVVLTPHPKEFISLLKLCEIADISIEELQNNRFLYVEKFCKKYPNVVVVLKGANVIIAQNEKQYINSFGSAVLSKGGSGDVLSGLIGSLLAQGYKPLEAAISSSLAHTLGAKNYKKNNYSLIPSDLVEEIRKL</sequence>
<dbReference type="GO" id="GO:0046496">
    <property type="term" value="P:nicotinamide nucleotide metabolic process"/>
    <property type="evidence" value="ECO:0007669"/>
    <property type="project" value="UniProtKB-UniRule"/>
</dbReference>
<dbReference type="Pfam" id="PF01256">
    <property type="entry name" value="Carb_kinase"/>
    <property type="match status" value="1"/>
</dbReference>
<dbReference type="Pfam" id="PF03853">
    <property type="entry name" value="YjeF_N"/>
    <property type="match status" value="1"/>
</dbReference>
<dbReference type="Gene3D" id="3.40.50.10260">
    <property type="entry name" value="YjeF N-terminal domain"/>
    <property type="match status" value="1"/>
</dbReference>
<dbReference type="InterPro" id="IPR036652">
    <property type="entry name" value="YjeF_N_dom_sf"/>
</dbReference>
<comment type="similarity">
    <text evidence="17">Belongs to the NnrD/CARKD family.</text>
</comment>
<feature type="binding site" evidence="17">
    <location>
        <position position="246"/>
    </location>
    <ligand>
        <name>(6S)-NADPHX</name>
        <dbReference type="ChEBI" id="CHEBI:64076"/>
    </ligand>
</feature>
<name>A0A6M8NEP8_9BACT</name>
<dbReference type="NCBIfam" id="TIGR00197">
    <property type="entry name" value="yjeF_nterm"/>
    <property type="match status" value="1"/>
</dbReference>
<evidence type="ECO:0000256" key="13">
    <source>
        <dbReference type="ARBA" id="ARBA00023268"/>
    </source>
</evidence>
<feature type="binding site" evidence="18">
    <location>
        <position position="149"/>
    </location>
    <ligand>
        <name>(6S)-NADPHX</name>
        <dbReference type="ChEBI" id="CHEBI:64076"/>
    </ligand>
</feature>
<evidence type="ECO:0000256" key="6">
    <source>
        <dbReference type="ARBA" id="ARBA00022741"/>
    </source>
</evidence>
<evidence type="ECO:0000256" key="16">
    <source>
        <dbReference type="ARBA" id="ARBA00049209"/>
    </source>
</evidence>
<dbReference type="GO" id="GO:0046872">
    <property type="term" value="F:metal ion binding"/>
    <property type="evidence" value="ECO:0007669"/>
    <property type="project" value="UniProtKB-UniRule"/>
</dbReference>
<evidence type="ECO:0000256" key="10">
    <source>
        <dbReference type="ARBA" id="ARBA00023027"/>
    </source>
</evidence>
<keyword evidence="12 17" id="KW-0456">Lyase</keyword>
<evidence type="ECO:0000256" key="11">
    <source>
        <dbReference type="ARBA" id="ARBA00023235"/>
    </source>
</evidence>
<feature type="binding site" evidence="18">
    <location>
        <begin position="117"/>
        <end position="123"/>
    </location>
    <ligand>
        <name>(6S)-NADPHX</name>
        <dbReference type="ChEBI" id="CHEBI:64076"/>
    </ligand>
</feature>
<evidence type="ECO:0000256" key="8">
    <source>
        <dbReference type="ARBA" id="ARBA00022857"/>
    </source>
</evidence>
<dbReference type="SUPFAM" id="SSF64153">
    <property type="entry name" value="YjeF N-terminal domain-like"/>
    <property type="match status" value="1"/>
</dbReference>
<dbReference type="PANTHER" id="PTHR12592">
    <property type="entry name" value="ATP-DEPENDENT (S)-NAD(P)H-HYDRATE DEHYDRATASE FAMILY MEMBER"/>
    <property type="match status" value="1"/>
</dbReference>
<evidence type="ECO:0000256" key="1">
    <source>
        <dbReference type="ARBA" id="ARBA00000013"/>
    </source>
</evidence>
<feature type="binding site" evidence="17">
    <location>
        <position position="411"/>
    </location>
    <ligand>
        <name>(6S)-NADPHX</name>
        <dbReference type="ChEBI" id="CHEBI:64076"/>
    </ligand>
</feature>
<protein>
    <recommendedName>
        <fullName evidence="19">Bifunctional NAD(P)H-hydrate repair enzyme</fullName>
    </recommendedName>
    <alternativeName>
        <fullName evidence="19">Nicotinamide nucleotide repair protein</fullName>
    </alternativeName>
    <domain>
        <recommendedName>
            <fullName evidence="19">ADP-dependent (S)-NAD(P)H-hydrate dehydratase</fullName>
            <ecNumber evidence="19">4.2.1.136</ecNumber>
        </recommendedName>
        <alternativeName>
            <fullName evidence="19">ADP-dependent NAD(P)HX dehydratase</fullName>
        </alternativeName>
    </domain>
    <domain>
        <recommendedName>
            <fullName evidence="19">NAD(P)H-hydrate epimerase</fullName>
            <ecNumber evidence="19">5.1.99.6</ecNumber>
        </recommendedName>
    </domain>
</protein>
<gene>
    <name evidence="18" type="primary">nnrE</name>
    <name evidence="17" type="synonym">nnrD</name>
    <name evidence="20" type="ORF">CP963_06230</name>
</gene>
<comment type="catalytic activity">
    <reaction evidence="1 18 19">
        <text>(6R)-NADHX = (6S)-NADHX</text>
        <dbReference type="Rhea" id="RHEA:32215"/>
        <dbReference type="ChEBI" id="CHEBI:64074"/>
        <dbReference type="ChEBI" id="CHEBI:64075"/>
        <dbReference type="EC" id="5.1.99.6"/>
    </reaction>
</comment>
<organism evidence="20 21">
    <name type="scientific">Arcobacter cloacae</name>
    <dbReference type="NCBI Taxonomy" id="1054034"/>
    <lineage>
        <taxon>Bacteria</taxon>
        <taxon>Pseudomonadati</taxon>
        <taxon>Campylobacterota</taxon>
        <taxon>Epsilonproteobacteria</taxon>
        <taxon>Campylobacterales</taxon>
        <taxon>Arcobacteraceae</taxon>
        <taxon>Arcobacter</taxon>
    </lineage>
</organism>
<comment type="similarity">
    <text evidence="3 19">In the N-terminal section; belongs to the NnrE/AIBP family.</text>
</comment>
<evidence type="ECO:0000256" key="15">
    <source>
        <dbReference type="ARBA" id="ARBA00048238"/>
    </source>
</evidence>
<keyword evidence="5 18" id="KW-0479">Metal-binding</keyword>
<dbReference type="GO" id="GO:0110051">
    <property type="term" value="P:metabolite repair"/>
    <property type="evidence" value="ECO:0007669"/>
    <property type="project" value="TreeGrafter"/>
</dbReference>
<comment type="similarity">
    <text evidence="4 19">In the C-terminal section; belongs to the NnrD/CARKD family.</text>
</comment>
<reference evidence="20 21" key="1">
    <citation type="submission" date="2017-09" db="EMBL/GenBank/DDBJ databases">
        <title>Genomics of the genus Arcobacter.</title>
        <authorList>
            <person name="Perez-Cataluna A."/>
            <person name="Figueras M.J."/>
            <person name="Salas-Masso N."/>
        </authorList>
    </citation>
    <scope>NUCLEOTIDE SEQUENCE [LARGE SCALE GENOMIC DNA]</scope>
    <source>
        <strain evidence="20 21">CECT 7834</strain>
    </source>
</reference>
<dbReference type="SUPFAM" id="SSF53613">
    <property type="entry name" value="Ribokinase-like"/>
    <property type="match status" value="1"/>
</dbReference>
<comment type="function">
    <text evidence="14 19">Bifunctional enzyme that catalyzes the epimerization of the S- and R-forms of NAD(P)HX and the dehydration of the S-form of NAD(P)HX at the expense of ADP, which is converted to AMP. This allows the repair of both epimers of NAD(P)HX, a damaged form of NAD(P)H that is a result of enzymatic or heat-dependent hydration.</text>
</comment>
<dbReference type="AlphaFoldDB" id="A0A6M8NEP8"/>
<keyword evidence="6 17" id="KW-0547">Nucleotide-binding</keyword>
<keyword evidence="13" id="KW-0511">Multifunctional enzyme</keyword>
<evidence type="ECO:0000256" key="4">
    <source>
        <dbReference type="ARBA" id="ARBA00009524"/>
    </source>
</evidence>
<dbReference type="Gene3D" id="3.40.1190.20">
    <property type="match status" value="1"/>
</dbReference>
<evidence type="ECO:0000256" key="12">
    <source>
        <dbReference type="ARBA" id="ARBA00023239"/>
    </source>
</evidence>
<dbReference type="PROSITE" id="PS51385">
    <property type="entry name" value="YJEF_N"/>
    <property type="match status" value="1"/>
</dbReference>
<evidence type="ECO:0000256" key="5">
    <source>
        <dbReference type="ARBA" id="ARBA00022723"/>
    </source>
</evidence>
<comment type="cofactor">
    <cofactor evidence="18 19">
        <name>K(+)</name>
        <dbReference type="ChEBI" id="CHEBI:29103"/>
    </cofactor>
    <text evidence="18 19">Binds 1 potassium ion per subunit.</text>
</comment>
<proteinExistence type="inferred from homology"/>